<reference evidence="1" key="1">
    <citation type="submission" date="2021-12" db="EMBL/GenBank/DDBJ databases">
        <authorList>
            <person name="Cha I.-T."/>
            <person name="Lee K.-E."/>
            <person name="Park S.-J."/>
        </authorList>
    </citation>
    <scope>NUCLEOTIDE SEQUENCE</scope>
    <source>
        <strain evidence="1">YSM-43</strain>
    </source>
</reference>
<dbReference type="InterPro" id="IPR049249">
    <property type="entry name" value="DUF6882"/>
</dbReference>
<sequence>MEDNHKQTEFQSYTKQNCNTSLEMLEQNIALSLEKQGNLADIIDSKSWQFDMNEGTISFEDIILPIQIIGSLSFNNNSWMWGWANSKSGIPENLLIQSNKLKAIGEEKNIEELTNPHFHVEENFEHKIGMIACGIFNSKSYYCANYGQGTLVVTIDDDAIPAIDKSKPEKVMTNFPQAISSFDVNHKNAFINYLIDREIPLKITNNSIEGKKDNNIIIANFDELNRLTSLNGELK</sequence>
<organism evidence="1 2">
    <name type="scientific">Flavobacterium sediminilitoris</name>
    <dbReference type="NCBI Taxonomy" id="2024526"/>
    <lineage>
        <taxon>Bacteria</taxon>
        <taxon>Pseudomonadati</taxon>
        <taxon>Bacteroidota</taxon>
        <taxon>Flavobacteriia</taxon>
        <taxon>Flavobacteriales</taxon>
        <taxon>Flavobacteriaceae</taxon>
        <taxon>Flavobacterium</taxon>
    </lineage>
</organism>
<accession>A0ABY4HLG9</accession>
<name>A0ABY4HLG9_9FLAO</name>
<dbReference type="RefSeq" id="WP_246916120.1">
    <property type="nucleotide sequence ID" value="NZ_CP090145.1"/>
</dbReference>
<reference evidence="1" key="2">
    <citation type="submission" date="2022-04" db="EMBL/GenBank/DDBJ databases">
        <title>Complete Genome Sequence of Flavobacterium sediminilitoris YSM-43, Isolated from a Tidal Sediment.</title>
        <authorList>
            <person name="Lee P.A."/>
        </authorList>
    </citation>
    <scope>NUCLEOTIDE SEQUENCE</scope>
    <source>
        <strain evidence="1">YSM-43</strain>
    </source>
</reference>
<protein>
    <submittedName>
        <fullName evidence="1">Uncharacterized protein</fullName>
    </submittedName>
</protein>
<dbReference type="Proteomes" id="UP000830454">
    <property type="component" value="Chromosome"/>
</dbReference>
<evidence type="ECO:0000313" key="2">
    <source>
        <dbReference type="Proteomes" id="UP000830454"/>
    </source>
</evidence>
<proteinExistence type="predicted"/>
<dbReference type="Pfam" id="PF21813">
    <property type="entry name" value="DUF6882"/>
    <property type="match status" value="1"/>
</dbReference>
<keyword evidence="2" id="KW-1185">Reference proteome</keyword>
<dbReference type="EMBL" id="CP090145">
    <property type="protein sequence ID" value="UOX33528.1"/>
    <property type="molecule type" value="Genomic_DNA"/>
</dbReference>
<evidence type="ECO:0000313" key="1">
    <source>
        <dbReference type="EMBL" id="UOX33528.1"/>
    </source>
</evidence>
<gene>
    <name evidence="1" type="ORF">LXD69_16030</name>
</gene>